<dbReference type="GO" id="GO:0003677">
    <property type="term" value="F:DNA binding"/>
    <property type="evidence" value="ECO:0007669"/>
    <property type="project" value="UniProtKB-KW"/>
</dbReference>
<dbReference type="Gene3D" id="1.10.10.10">
    <property type="entry name" value="Winged helix-like DNA-binding domain superfamily/Winged helix DNA-binding domain"/>
    <property type="match status" value="1"/>
</dbReference>
<gene>
    <name evidence="6" type="ORF">SAMN04487818_1186</name>
</gene>
<dbReference type="InterPro" id="IPR000847">
    <property type="entry name" value="LysR_HTH_N"/>
</dbReference>
<dbReference type="InterPro" id="IPR005119">
    <property type="entry name" value="LysR_subst-bd"/>
</dbReference>
<evidence type="ECO:0000259" key="5">
    <source>
        <dbReference type="PROSITE" id="PS50931"/>
    </source>
</evidence>
<dbReference type="InterPro" id="IPR036388">
    <property type="entry name" value="WH-like_DNA-bd_sf"/>
</dbReference>
<name>A0A1H9XNS2_9PSEU</name>
<dbReference type="PANTHER" id="PTHR30346">
    <property type="entry name" value="TRANSCRIPTIONAL DUAL REGULATOR HCAR-RELATED"/>
    <property type="match status" value="1"/>
</dbReference>
<protein>
    <submittedName>
        <fullName evidence="6">DNA-binding transcriptional regulator, LysR family</fullName>
    </submittedName>
</protein>
<keyword evidence="4" id="KW-0804">Transcription</keyword>
<comment type="similarity">
    <text evidence="1">Belongs to the LysR transcriptional regulatory family.</text>
</comment>
<evidence type="ECO:0000256" key="1">
    <source>
        <dbReference type="ARBA" id="ARBA00009437"/>
    </source>
</evidence>
<reference evidence="7" key="1">
    <citation type="submission" date="2016-10" db="EMBL/GenBank/DDBJ databases">
        <authorList>
            <person name="Varghese N."/>
            <person name="Submissions S."/>
        </authorList>
    </citation>
    <scope>NUCLEOTIDE SEQUENCE [LARGE SCALE GENOMIC DNA]</scope>
    <source>
        <strain evidence="7">DSM 44260</strain>
    </source>
</reference>
<dbReference type="Pfam" id="PF03466">
    <property type="entry name" value="LysR_substrate"/>
    <property type="match status" value="1"/>
</dbReference>
<dbReference type="InterPro" id="IPR036390">
    <property type="entry name" value="WH_DNA-bd_sf"/>
</dbReference>
<dbReference type="EMBL" id="FOGI01000018">
    <property type="protein sequence ID" value="SES47815.1"/>
    <property type="molecule type" value="Genomic_DNA"/>
</dbReference>
<dbReference type="PANTHER" id="PTHR30346:SF30">
    <property type="entry name" value="SMALL NEUTRAL PROTEASE REGULATORY PROTEIN"/>
    <property type="match status" value="1"/>
</dbReference>
<evidence type="ECO:0000256" key="4">
    <source>
        <dbReference type="ARBA" id="ARBA00023163"/>
    </source>
</evidence>
<dbReference type="RefSeq" id="WP_092786535.1">
    <property type="nucleotide sequence ID" value="NZ_FOGI01000018.1"/>
</dbReference>
<keyword evidence="7" id="KW-1185">Reference proteome</keyword>
<keyword evidence="3 6" id="KW-0238">DNA-binding</keyword>
<dbReference type="PROSITE" id="PS50931">
    <property type="entry name" value="HTH_LYSR"/>
    <property type="match status" value="1"/>
</dbReference>
<keyword evidence="2" id="KW-0805">Transcription regulation</keyword>
<dbReference type="Pfam" id="PF00126">
    <property type="entry name" value="HTH_1"/>
    <property type="match status" value="1"/>
</dbReference>
<dbReference type="AlphaFoldDB" id="A0A1H9XNS2"/>
<evidence type="ECO:0000256" key="3">
    <source>
        <dbReference type="ARBA" id="ARBA00023125"/>
    </source>
</evidence>
<organism evidence="6 7">
    <name type="scientific">Actinokineospora terrae</name>
    <dbReference type="NCBI Taxonomy" id="155974"/>
    <lineage>
        <taxon>Bacteria</taxon>
        <taxon>Bacillati</taxon>
        <taxon>Actinomycetota</taxon>
        <taxon>Actinomycetes</taxon>
        <taxon>Pseudonocardiales</taxon>
        <taxon>Pseudonocardiaceae</taxon>
        <taxon>Actinokineospora</taxon>
    </lineage>
</organism>
<dbReference type="SUPFAM" id="SSF53850">
    <property type="entry name" value="Periplasmic binding protein-like II"/>
    <property type="match status" value="1"/>
</dbReference>
<feature type="domain" description="HTH lysR-type" evidence="5">
    <location>
        <begin position="1"/>
        <end position="60"/>
    </location>
</feature>
<dbReference type="GO" id="GO:0003700">
    <property type="term" value="F:DNA-binding transcription factor activity"/>
    <property type="evidence" value="ECO:0007669"/>
    <property type="project" value="InterPro"/>
</dbReference>
<dbReference type="Gene3D" id="3.40.190.10">
    <property type="entry name" value="Periplasmic binding protein-like II"/>
    <property type="match status" value="2"/>
</dbReference>
<dbReference type="SUPFAM" id="SSF46785">
    <property type="entry name" value="Winged helix' DNA-binding domain"/>
    <property type="match status" value="1"/>
</dbReference>
<evidence type="ECO:0000313" key="6">
    <source>
        <dbReference type="EMBL" id="SES47815.1"/>
    </source>
</evidence>
<evidence type="ECO:0000256" key="2">
    <source>
        <dbReference type="ARBA" id="ARBA00023015"/>
    </source>
</evidence>
<dbReference type="STRING" id="155974.SAMN04487818_1186"/>
<sequence length="316" mass="33734">MDLEIRHLRAVCTIAEAGSLSQGAARLGISQPSLSTLLQRVERTVGGRLFERSRAGVVPTELGADLVRRARVVLAELDAFGSETAQGAGGPIRFGTVHMECVAALFERLELALPGAEVSMQIEPSSTALARSLTLGHLDVAVLGVAEDHDIPLPRDIGQRIIVPWVPVYVAVSAEHPLANAADVPLAGLADEAWISPPGADDGSLAALRAACRQAGFSPDVRFEVPSGGGRRLIATGRAVQLVEPTSQGGPGIAVRPLAGEPMRIRLLLAWRRQRLGWEQANRVYAEVVAAYSEQAMASPVFRGWWQEHREARPPA</sequence>
<accession>A0A1H9XNS2</accession>
<proteinExistence type="inferred from homology"/>
<evidence type="ECO:0000313" key="7">
    <source>
        <dbReference type="Proteomes" id="UP000199051"/>
    </source>
</evidence>
<dbReference type="GO" id="GO:0032993">
    <property type="term" value="C:protein-DNA complex"/>
    <property type="evidence" value="ECO:0007669"/>
    <property type="project" value="TreeGrafter"/>
</dbReference>
<dbReference type="Proteomes" id="UP000199051">
    <property type="component" value="Unassembled WGS sequence"/>
</dbReference>